<evidence type="ECO:0000313" key="1">
    <source>
        <dbReference type="EMBL" id="EFI49254.1"/>
    </source>
</evidence>
<dbReference type="EMBL" id="GL349565">
    <property type="protein sequence ID" value="EFI49254.1"/>
    <property type="molecule type" value="Genomic_DNA"/>
</dbReference>
<gene>
    <name evidence="1" type="ORF">HMPREF0665_01003</name>
</gene>
<dbReference type="Proteomes" id="UP000003805">
    <property type="component" value="Unassembled WGS sequence"/>
</dbReference>
<dbReference type="HOGENOM" id="CLU_162647_0_0_10"/>
<name>D7NBU4_9BACT</name>
<protein>
    <submittedName>
        <fullName evidence="1">Uncharacterized protein</fullName>
    </submittedName>
</protein>
<sequence>MPSVRRQNAWQQPLSNKGNVEKKNHIDTITKFLEDLRKLGEQLSYIQEEQKNLLARMLNLKQQEGIETQEYAQLTARSKDLQTQIDKYRPIYEERMAWIKDIKKKRKKR</sequence>
<proteinExistence type="predicted"/>
<organism evidence="1 2">
    <name type="scientific">Segatella oris C735</name>
    <dbReference type="NCBI Taxonomy" id="563008"/>
    <lineage>
        <taxon>Bacteria</taxon>
        <taxon>Pseudomonadati</taxon>
        <taxon>Bacteroidota</taxon>
        <taxon>Bacteroidia</taxon>
        <taxon>Bacteroidales</taxon>
        <taxon>Prevotellaceae</taxon>
        <taxon>Segatella</taxon>
    </lineage>
</organism>
<evidence type="ECO:0000313" key="2">
    <source>
        <dbReference type="Proteomes" id="UP000003805"/>
    </source>
</evidence>
<reference evidence="1 2" key="1">
    <citation type="submission" date="2010-02" db="EMBL/GenBank/DDBJ databases">
        <title>The Genome Sequence of Prevotella oris strain C735.</title>
        <authorList>
            <consortium name="The Broad Institute Genome Sequencing Platform"/>
            <person name="Ward D."/>
            <person name="Feldgarden M."/>
            <person name="Earl A."/>
            <person name="Young S.K."/>
            <person name="Zeng Q."/>
            <person name="Koehrsen M."/>
            <person name="Alvarado L."/>
            <person name="Berlin A."/>
            <person name="Bochicchio J."/>
            <person name="Borenstein D."/>
            <person name="Chapman S.B."/>
            <person name="Chen Z."/>
            <person name="Engels R."/>
            <person name="Freedman E."/>
            <person name="Gellesch M."/>
            <person name="Goldberg J."/>
            <person name="Griggs A."/>
            <person name="Gujja S."/>
            <person name="Heilman E."/>
            <person name="Heiman D."/>
            <person name="Hepburn T."/>
            <person name="Howarth C."/>
            <person name="Jen D."/>
            <person name="Larson L."/>
            <person name="Mehta T."/>
            <person name="Park D."/>
            <person name="Pearson M."/>
            <person name="Roberts A."/>
            <person name="Saif S."/>
            <person name="Shea T."/>
            <person name="Shenoy N."/>
            <person name="Sisk P."/>
            <person name="Stolte C."/>
            <person name="Sykes S."/>
            <person name="Thomson T."/>
            <person name="Walk T."/>
            <person name="White J."/>
            <person name="Yandava C."/>
            <person name="Sibley C.D."/>
            <person name="Field T.R."/>
            <person name="Grinwis M."/>
            <person name="Eshaghurshan C.S."/>
            <person name="Surette M.G."/>
            <person name="Haas B."/>
            <person name="Nusbaum C."/>
            <person name="Birren B."/>
        </authorList>
    </citation>
    <scope>NUCLEOTIDE SEQUENCE [LARGE SCALE GENOMIC DNA]</scope>
    <source>
        <strain evidence="1 2">C735</strain>
    </source>
</reference>
<accession>D7NBU4</accession>
<keyword evidence="2" id="KW-1185">Reference proteome</keyword>
<dbReference type="AlphaFoldDB" id="D7NBU4"/>